<evidence type="ECO:0000256" key="3">
    <source>
        <dbReference type="ARBA" id="ARBA00022553"/>
    </source>
</evidence>
<reference evidence="10 11" key="1">
    <citation type="submission" date="2017-06" db="EMBL/GenBank/DDBJ databases">
        <title>Genome sequencing of cyanobaciteial culture collection at National Institute for Environmental Studies (NIES).</title>
        <authorList>
            <person name="Hirose Y."/>
            <person name="Shimura Y."/>
            <person name="Fujisawa T."/>
            <person name="Nakamura Y."/>
            <person name="Kawachi M."/>
        </authorList>
    </citation>
    <scope>NUCLEOTIDE SEQUENCE [LARGE SCALE GENOMIC DNA]</scope>
    <source>
        <strain evidence="10 11">NIES-23</strain>
    </source>
</reference>
<dbReference type="SUPFAM" id="SSF55874">
    <property type="entry name" value="ATPase domain of HSP90 chaperone/DNA topoisomerase II/histidine kinase"/>
    <property type="match status" value="1"/>
</dbReference>
<dbReference type="CDD" id="cd00082">
    <property type="entry name" value="HisKA"/>
    <property type="match status" value="1"/>
</dbReference>
<dbReference type="InterPro" id="IPR050736">
    <property type="entry name" value="Sensor_HK_Regulatory"/>
</dbReference>
<dbReference type="FunFam" id="3.30.565.10:FF:000006">
    <property type="entry name" value="Sensor histidine kinase WalK"/>
    <property type="match status" value="1"/>
</dbReference>
<sequence length="420" mass="47334">MFNRSRRNLASWFTLAMGGILVVFAAAVYYVKVIDELEELDQLLYKKTTVMAASVRTDLDNRQRRVDLDKVPLLGTKVEPLSDSQLVYAGWYDEQKRLVQFFGETPSDRLLVASGFNTIKIHRELWLRRVTLPVYQDGLLIGYMQAAMPLTETEGALAEFRLVLAISVPITLGIIALTGWWLGGVAMQPIRQSYDYLQRFTADASHELRSPLSAIVSNAQYGLLTKSTDPETQRQRLQKIFDIAQSMSILVNDLLFLARYQGRIPIESLQTVDLKILLLQIQDDFLPHPETQHIKLLFTLPNHHVSVLGDANLLRQAVINLLSNACKYTPEGGQVELQLFTQSNWAVIQVVDNGIGIPQDDVPYIFERFYRVDKKRSRKTGGFGLGLAITQQIIQSHGGKINVHSAVNQGATFQVLLPLK</sequence>
<comment type="catalytic activity">
    <reaction evidence="1">
        <text>ATP + protein L-histidine = ADP + protein N-phospho-L-histidine.</text>
        <dbReference type="EC" id="2.7.13.3"/>
    </reaction>
</comment>
<dbReference type="EC" id="2.7.13.3" evidence="2"/>
<evidence type="ECO:0000256" key="1">
    <source>
        <dbReference type="ARBA" id="ARBA00000085"/>
    </source>
</evidence>
<dbReference type="Pfam" id="PF02518">
    <property type="entry name" value="HATPase_c"/>
    <property type="match status" value="1"/>
</dbReference>
<evidence type="ECO:0000256" key="8">
    <source>
        <dbReference type="SAM" id="Phobius"/>
    </source>
</evidence>
<protein>
    <recommendedName>
        <fullName evidence="2">histidine kinase</fullName>
        <ecNumber evidence="2">2.7.13.3</ecNumber>
    </recommendedName>
</protein>
<evidence type="ECO:0000259" key="9">
    <source>
        <dbReference type="PROSITE" id="PS50109"/>
    </source>
</evidence>
<dbReference type="PANTHER" id="PTHR43711:SF1">
    <property type="entry name" value="HISTIDINE KINASE 1"/>
    <property type="match status" value="1"/>
</dbReference>
<evidence type="ECO:0000256" key="5">
    <source>
        <dbReference type="ARBA" id="ARBA00022777"/>
    </source>
</evidence>
<dbReference type="InterPro" id="IPR036097">
    <property type="entry name" value="HisK_dim/P_sf"/>
</dbReference>
<keyword evidence="8" id="KW-0812">Transmembrane</keyword>
<feature type="transmembrane region" description="Helical" evidence="8">
    <location>
        <begin position="12"/>
        <end position="31"/>
    </location>
</feature>
<dbReference type="PROSITE" id="PS50109">
    <property type="entry name" value="HIS_KIN"/>
    <property type="match status" value="1"/>
</dbReference>
<accession>A0A1Z4KIH7</accession>
<dbReference type="Proteomes" id="UP000217507">
    <property type="component" value="Chromosome"/>
</dbReference>
<evidence type="ECO:0000313" key="11">
    <source>
        <dbReference type="Proteomes" id="UP000217507"/>
    </source>
</evidence>
<keyword evidence="6" id="KW-0902">Two-component regulatory system</keyword>
<organism evidence="10 11">
    <name type="scientific">Trichormus variabilis NIES-23</name>
    <dbReference type="NCBI Taxonomy" id="1973479"/>
    <lineage>
        <taxon>Bacteria</taxon>
        <taxon>Bacillati</taxon>
        <taxon>Cyanobacteriota</taxon>
        <taxon>Cyanophyceae</taxon>
        <taxon>Nostocales</taxon>
        <taxon>Nostocaceae</taxon>
        <taxon>Trichormus</taxon>
    </lineage>
</organism>
<dbReference type="PRINTS" id="PR00344">
    <property type="entry name" value="BCTRLSENSOR"/>
</dbReference>
<proteinExistence type="predicted"/>
<dbReference type="SMR" id="A0A1Z4KIH7"/>
<feature type="transmembrane region" description="Helical" evidence="8">
    <location>
        <begin position="162"/>
        <end position="182"/>
    </location>
</feature>
<dbReference type="EMBL" id="AP018216">
    <property type="protein sequence ID" value="BAY68791.1"/>
    <property type="molecule type" value="Genomic_DNA"/>
</dbReference>
<dbReference type="Gene3D" id="3.30.565.10">
    <property type="entry name" value="Histidine kinase-like ATPase, C-terminal domain"/>
    <property type="match status" value="1"/>
</dbReference>
<dbReference type="Pfam" id="PF00512">
    <property type="entry name" value="HisKA"/>
    <property type="match status" value="1"/>
</dbReference>
<dbReference type="SMART" id="SM00387">
    <property type="entry name" value="HATPase_c"/>
    <property type="match status" value="1"/>
</dbReference>
<dbReference type="InterPro" id="IPR036890">
    <property type="entry name" value="HATPase_C_sf"/>
</dbReference>
<evidence type="ECO:0000256" key="4">
    <source>
        <dbReference type="ARBA" id="ARBA00022679"/>
    </source>
</evidence>
<evidence type="ECO:0000256" key="2">
    <source>
        <dbReference type="ARBA" id="ARBA00012438"/>
    </source>
</evidence>
<dbReference type="GO" id="GO:0000155">
    <property type="term" value="F:phosphorelay sensor kinase activity"/>
    <property type="evidence" value="ECO:0007669"/>
    <property type="project" value="InterPro"/>
</dbReference>
<keyword evidence="4" id="KW-0808">Transferase</keyword>
<dbReference type="CDD" id="cd00075">
    <property type="entry name" value="HATPase"/>
    <property type="match status" value="1"/>
</dbReference>
<name>A0A1Z4KIH7_ANAVA</name>
<dbReference type="Gene3D" id="1.10.287.130">
    <property type="match status" value="1"/>
</dbReference>
<keyword evidence="8" id="KW-1133">Transmembrane helix</keyword>
<evidence type="ECO:0000313" key="10">
    <source>
        <dbReference type="EMBL" id="BAY68791.1"/>
    </source>
</evidence>
<dbReference type="InterPro" id="IPR003661">
    <property type="entry name" value="HisK_dim/P_dom"/>
</dbReference>
<keyword evidence="8" id="KW-0472">Membrane</keyword>
<dbReference type="AlphaFoldDB" id="A0A1Z4KIH7"/>
<dbReference type="InterPro" id="IPR003594">
    <property type="entry name" value="HATPase_dom"/>
</dbReference>
<feature type="domain" description="Histidine kinase" evidence="9">
    <location>
        <begin position="203"/>
        <end position="420"/>
    </location>
</feature>
<dbReference type="InterPro" id="IPR004358">
    <property type="entry name" value="Sig_transdc_His_kin-like_C"/>
</dbReference>
<keyword evidence="3" id="KW-0597">Phosphoprotein</keyword>
<keyword evidence="5 10" id="KW-0418">Kinase</keyword>
<dbReference type="SUPFAM" id="SSF47384">
    <property type="entry name" value="Homodimeric domain of signal transducing histidine kinase"/>
    <property type="match status" value="1"/>
</dbReference>
<dbReference type="SMART" id="SM00388">
    <property type="entry name" value="HisKA"/>
    <property type="match status" value="1"/>
</dbReference>
<evidence type="ECO:0000256" key="6">
    <source>
        <dbReference type="ARBA" id="ARBA00023012"/>
    </source>
</evidence>
<evidence type="ECO:0000256" key="7">
    <source>
        <dbReference type="ARBA" id="ARBA00055745"/>
    </source>
</evidence>
<dbReference type="PANTHER" id="PTHR43711">
    <property type="entry name" value="TWO-COMPONENT HISTIDINE KINASE"/>
    <property type="match status" value="1"/>
</dbReference>
<dbReference type="InterPro" id="IPR005467">
    <property type="entry name" value="His_kinase_dom"/>
</dbReference>
<comment type="function">
    <text evidence="7">Photoreceptor which exists in two forms that are reversibly interconvertible by light: the R form that absorbs maximally in the red region of the spectrum and the FR form that absorbs maximally in the far-red region.</text>
</comment>
<gene>
    <name evidence="10" type="ORF">NIES23_15800</name>
</gene>